<dbReference type="EMBL" id="MU858213">
    <property type="protein sequence ID" value="KAK4209192.1"/>
    <property type="molecule type" value="Genomic_DNA"/>
</dbReference>
<sequence length="149" mass="16967">MYKLGCLSGKHMYSSSSRCCVLHRLLSGPVEVVALWLTARMFPGLLEKYKREEGRGEELEEEREENMSKPGWILYMLLPILSSIFSFFCPRRISLLEKAMEILRKRHGTSTAPGSSSFWDIPLWEPRTSSARKNPSPATGVQGRLFEGL</sequence>
<evidence type="ECO:0000313" key="3">
    <source>
        <dbReference type="EMBL" id="KAK4209192.1"/>
    </source>
</evidence>
<feature type="region of interest" description="Disordered" evidence="1">
    <location>
        <begin position="129"/>
        <end position="149"/>
    </location>
</feature>
<keyword evidence="4" id="KW-1185">Reference proteome</keyword>
<proteinExistence type="predicted"/>
<reference evidence="3" key="1">
    <citation type="journal article" date="2023" name="Mol. Phylogenet. Evol.">
        <title>Genome-scale phylogeny and comparative genomics of the fungal order Sordariales.</title>
        <authorList>
            <person name="Hensen N."/>
            <person name="Bonometti L."/>
            <person name="Westerberg I."/>
            <person name="Brannstrom I.O."/>
            <person name="Guillou S."/>
            <person name="Cros-Aarteil S."/>
            <person name="Calhoun S."/>
            <person name="Haridas S."/>
            <person name="Kuo A."/>
            <person name="Mondo S."/>
            <person name="Pangilinan J."/>
            <person name="Riley R."/>
            <person name="LaButti K."/>
            <person name="Andreopoulos B."/>
            <person name="Lipzen A."/>
            <person name="Chen C."/>
            <person name="Yan M."/>
            <person name="Daum C."/>
            <person name="Ng V."/>
            <person name="Clum A."/>
            <person name="Steindorff A."/>
            <person name="Ohm R.A."/>
            <person name="Martin F."/>
            <person name="Silar P."/>
            <person name="Natvig D.O."/>
            <person name="Lalanne C."/>
            <person name="Gautier V."/>
            <person name="Ament-Velasquez S.L."/>
            <person name="Kruys A."/>
            <person name="Hutchinson M.I."/>
            <person name="Powell A.J."/>
            <person name="Barry K."/>
            <person name="Miller A.N."/>
            <person name="Grigoriev I.V."/>
            <person name="Debuchy R."/>
            <person name="Gladieux P."/>
            <person name="Hiltunen Thoren M."/>
            <person name="Johannesson H."/>
        </authorList>
    </citation>
    <scope>NUCLEOTIDE SEQUENCE</scope>
    <source>
        <strain evidence="3">PSN293</strain>
    </source>
</reference>
<dbReference type="Proteomes" id="UP001301769">
    <property type="component" value="Unassembled WGS sequence"/>
</dbReference>
<feature type="compositionally biased region" description="Polar residues" evidence="1">
    <location>
        <begin position="129"/>
        <end position="139"/>
    </location>
</feature>
<dbReference type="AlphaFoldDB" id="A0AAN6Y308"/>
<reference evidence="3" key="2">
    <citation type="submission" date="2023-05" db="EMBL/GenBank/DDBJ databases">
        <authorList>
            <consortium name="Lawrence Berkeley National Laboratory"/>
            <person name="Steindorff A."/>
            <person name="Hensen N."/>
            <person name="Bonometti L."/>
            <person name="Westerberg I."/>
            <person name="Brannstrom I.O."/>
            <person name="Guillou S."/>
            <person name="Cros-Aarteil S."/>
            <person name="Calhoun S."/>
            <person name="Haridas S."/>
            <person name="Kuo A."/>
            <person name="Mondo S."/>
            <person name="Pangilinan J."/>
            <person name="Riley R."/>
            <person name="Labutti K."/>
            <person name="Andreopoulos B."/>
            <person name="Lipzen A."/>
            <person name="Chen C."/>
            <person name="Yanf M."/>
            <person name="Daum C."/>
            <person name="Ng V."/>
            <person name="Clum A."/>
            <person name="Ohm R."/>
            <person name="Martin F."/>
            <person name="Silar P."/>
            <person name="Natvig D."/>
            <person name="Lalanne C."/>
            <person name="Gautier V."/>
            <person name="Ament-Velasquez S.L."/>
            <person name="Kruys A."/>
            <person name="Hutchinson M.I."/>
            <person name="Powell A.J."/>
            <person name="Barry K."/>
            <person name="Miller A.N."/>
            <person name="Grigoriev I.V."/>
            <person name="Debuchy R."/>
            <person name="Gladieux P."/>
            <person name="Thoren M.H."/>
            <person name="Johannesson H."/>
        </authorList>
    </citation>
    <scope>NUCLEOTIDE SEQUENCE</scope>
    <source>
        <strain evidence="3">PSN293</strain>
    </source>
</reference>
<keyword evidence="2" id="KW-0812">Transmembrane</keyword>
<evidence type="ECO:0000256" key="2">
    <source>
        <dbReference type="SAM" id="Phobius"/>
    </source>
</evidence>
<keyword evidence="2" id="KW-0472">Membrane</keyword>
<feature type="transmembrane region" description="Helical" evidence="2">
    <location>
        <begin position="72"/>
        <end position="90"/>
    </location>
</feature>
<keyword evidence="2" id="KW-1133">Transmembrane helix</keyword>
<evidence type="ECO:0000313" key="4">
    <source>
        <dbReference type="Proteomes" id="UP001301769"/>
    </source>
</evidence>
<gene>
    <name evidence="3" type="ORF">QBC37DRAFT_404567</name>
</gene>
<organism evidence="3 4">
    <name type="scientific">Rhypophila decipiens</name>
    <dbReference type="NCBI Taxonomy" id="261697"/>
    <lineage>
        <taxon>Eukaryota</taxon>
        <taxon>Fungi</taxon>
        <taxon>Dikarya</taxon>
        <taxon>Ascomycota</taxon>
        <taxon>Pezizomycotina</taxon>
        <taxon>Sordariomycetes</taxon>
        <taxon>Sordariomycetidae</taxon>
        <taxon>Sordariales</taxon>
        <taxon>Naviculisporaceae</taxon>
        <taxon>Rhypophila</taxon>
    </lineage>
</organism>
<accession>A0AAN6Y308</accession>
<comment type="caution">
    <text evidence="3">The sequence shown here is derived from an EMBL/GenBank/DDBJ whole genome shotgun (WGS) entry which is preliminary data.</text>
</comment>
<protein>
    <submittedName>
        <fullName evidence="3">Uncharacterized protein</fullName>
    </submittedName>
</protein>
<feature type="transmembrane region" description="Helical" evidence="2">
    <location>
        <begin position="21"/>
        <end position="39"/>
    </location>
</feature>
<evidence type="ECO:0000256" key="1">
    <source>
        <dbReference type="SAM" id="MobiDB-lite"/>
    </source>
</evidence>
<name>A0AAN6Y308_9PEZI</name>